<evidence type="ECO:0000256" key="8">
    <source>
        <dbReference type="ARBA" id="ARBA00042938"/>
    </source>
</evidence>
<evidence type="ECO:0000256" key="2">
    <source>
        <dbReference type="ARBA" id="ARBA00010745"/>
    </source>
</evidence>
<dbReference type="SUPFAM" id="SSF50193">
    <property type="entry name" value="Ribosomal protein L14"/>
    <property type="match status" value="1"/>
</dbReference>
<dbReference type="GO" id="GO:1990904">
    <property type="term" value="C:ribonucleoprotein complex"/>
    <property type="evidence" value="ECO:0007669"/>
    <property type="project" value="UniProtKB-KW"/>
</dbReference>
<keyword evidence="10" id="KW-1185">Reference proteome</keyword>
<comment type="similarity">
    <text evidence="2">Belongs to the universal ribosomal protein uL14 family.</text>
</comment>
<evidence type="ECO:0000313" key="9">
    <source>
        <dbReference type="EMBL" id="CAJ0565901.1"/>
    </source>
</evidence>
<dbReference type="Pfam" id="PF00238">
    <property type="entry name" value="Ribosomal_L14"/>
    <property type="match status" value="1"/>
</dbReference>
<dbReference type="InterPro" id="IPR036853">
    <property type="entry name" value="Ribosomal_uL14_sf"/>
</dbReference>
<accession>A0AA36FXL2</accession>
<keyword evidence="3" id="KW-0809">Transit peptide</keyword>
<evidence type="ECO:0000313" key="10">
    <source>
        <dbReference type="Proteomes" id="UP001177023"/>
    </source>
</evidence>
<dbReference type="PANTHER" id="PTHR21037">
    <property type="entry name" value="39S RIBOSOMAL PROTEIN L14, MITOCHONDRIAL"/>
    <property type="match status" value="1"/>
</dbReference>
<dbReference type="GO" id="GO:0003735">
    <property type="term" value="F:structural constituent of ribosome"/>
    <property type="evidence" value="ECO:0007669"/>
    <property type="project" value="InterPro"/>
</dbReference>
<keyword evidence="6" id="KW-0687">Ribonucleoprotein</keyword>
<dbReference type="AlphaFoldDB" id="A0AA36FXL2"/>
<keyword evidence="5" id="KW-0496">Mitochondrion</keyword>
<sequence length="173" mass="19471">MLGIFSRILQNRPCSSIVSAASASGRWWPQPEYEFSKHRTRAPTFGIHRRTRLMVVDNSTLGKEAHASGKLAYCIHTYKQGKRPKHMPKAGLGDKILVAIRGQMRKAYVVGAHVHRQMRQHGVPSTDTNNIVLLEEEGNPLGNRVMKPIPAKLLEKRDHAQFSKVLALANKYI</sequence>
<evidence type="ECO:0000256" key="5">
    <source>
        <dbReference type="ARBA" id="ARBA00023128"/>
    </source>
</evidence>
<comment type="subcellular location">
    <subcellularLocation>
        <location evidence="1">Mitochondrion</location>
    </subcellularLocation>
</comment>
<comment type="caution">
    <text evidence="9">The sequence shown here is derived from an EMBL/GenBank/DDBJ whole genome shotgun (WGS) entry which is preliminary data.</text>
</comment>
<keyword evidence="4" id="KW-0689">Ribosomal protein</keyword>
<evidence type="ECO:0000256" key="7">
    <source>
        <dbReference type="ARBA" id="ARBA00040118"/>
    </source>
</evidence>
<gene>
    <name evidence="9" type="ORF">MSPICULIGERA_LOCUS4525</name>
</gene>
<organism evidence="9 10">
    <name type="scientific">Mesorhabditis spiculigera</name>
    <dbReference type="NCBI Taxonomy" id="96644"/>
    <lineage>
        <taxon>Eukaryota</taxon>
        <taxon>Metazoa</taxon>
        <taxon>Ecdysozoa</taxon>
        <taxon>Nematoda</taxon>
        <taxon>Chromadorea</taxon>
        <taxon>Rhabditida</taxon>
        <taxon>Rhabditina</taxon>
        <taxon>Rhabditomorpha</taxon>
        <taxon>Rhabditoidea</taxon>
        <taxon>Rhabditidae</taxon>
        <taxon>Mesorhabditinae</taxon>
        <taxon>Mesorhabditis</taxon>
    </lineage>
</organism>
<dbReference type="EMBL" id="CATQJA010001128">
    <property type="protein sequence ID" value="CAJ0565901.1"/>
    <property type="molecule type" value="Genomic_DNA"/>
</dbReference>
<dbReference type="CDD" id="cd00337">
    <property type="entry name" value="Ribosomal_uL14"/>
    <property type="match status" value="1"/>
</dbReference>
<dbReference type="HAMAP" id="MF_01367">
    <property type="entry name" value="Ribosomal_uL14"/>
    <property type="match status" value="1"/>
</dbReference>
<evidence type="ECO:0000256" key="6">
    <source>
        <dbReference type="ARBA" id="ARBA00023274"/>
    </source>
</evidence>
<dbReference type="SMART" id="SM01374">
    <property type="entry name" value="Ribosomal_L14"/>
    <property type="match status" value="1"/>
</dbReference>
<protein>
    <recommendedName>
        <fullName evidence="7">Large ribosomal subunit protein uL14m</fullName>
    </recommendedName>
    <alternativeName>
        <fullName evidence="8">39S ribosomal protein L14, mitochondrial</fullName>
    </alternativeName>
</protein>
<dbReference type="GO" id="GO:0005739">
    <property type="term" value="C:mitochondrion"/>
    <property type="evidence" value="ECO:0007669"/>
    <property type="project" value="UniProtKB-SubCell"/>
</dbReference>
<evidence type="ECO:0000256" key="3">
    <source>
        <dbReference type="ARBA" id="ARBA00022946"/>
    </source>
</evidence>
<dbReference type="Proteomes" id="UP001177023">
    <property type="component" value="Unassembled WGS sequence"/>
</dbReference>
<proteinExistence type="inferred from homology"/>
<dbReference type="GO" id="GO:0005840">
    <property type="term" value="C:ribosome"/>
    <property type="evidence" value="ECO:0007669"/>
    <property type="project" value="UniProtKB-KW"/>
</dbReference>
<reference evidence="9" key="1">
    <citation type="submission" date="2023-06" db="EMBL/GenBank/DDBJ databases">
        <authorList>
            <person name="Delattre M."/>
        </authorList>
    </citation>
    <scope>NUCLEOTIDE SEQUENCE</scope>
    <source>
        <strain evidence="9">AF72</strain>
    </source>
</reference>
<dbReference type="GO" id="GO:0006412">
    <property type="term" value="P:translation"/>
    <property type="evidence" value="ECO:0007669"/>
    <property type="project" value="InterPro"/>
</dbReference>
<evidence type="ECO:0000256" key="4">
    <source>
        <dbReference type="ARBA" id="ARBA00022980"/>
    </source>
</evidence>
<name>A0AA36FXL2_9BILA</name>
<dbReference type="Gene3D" id="2.40.150.20">
    <property type="entry name" value="Ribosomal protein L14"/>
    <property type="match status" value="1"/>
</dbReference>
<dbReference type="InterPro" id="IPR000218">
    <property type="entry name" value="Ribosomal_uL14"/>
</dbReference>
<feature type="non-terminal residue" evidence="9">
    <location>
        <position position="1"/>
    </location>
</feature>
<evidence type="ECO:0000256" key="1">
    <source>
        <dbReference type="ARBA" id="ARBA00004173"/>
    </source>
</evidence>
<dbReference type="PANTHER" id="PTHR21037:SF3">
    <property type="entry name" value="LARGE RIBOSOMAL SUBUNIT PROTEIN UL14M"/>
    <property type="match status" value="1"/>
</dbReference>